<dbReference type="GO" id="GO:0005509">
    <property type="term" value="F:calcium ion binding"/>
    <property type="evidence" value="ECO:0007669"/>
    <property type="project" value="InterPro"/>
</dbReference>
<evidence type="ECO:0000256" key="5">
    <source>
        <dbReference type="PROSITE-ProRule" id="PRU00473"/>
    </source>
</evidence>
<feature type="compositionally biased region" description="Basic and acidic residues" evidence="6">
    <location>
        <begin position="357"/>
        <end position="373"/>
    </location>
</feature>
<dbReference type="CDD" id="cd07185">
    <property type="entry name" value="OmpA_C-like"/>
    <property type="match status" value="1"/>
</dbReference>
<dbReference type="InterPro" id="IPR006665">
    <property type="entry name" value="OmpA-like"/>
</dbReference>
<dbReference type="AlphaFoldDB" id="A0A538TP67"/>
<evidence type="ECO:0000313" key="9">
    <source>
        <dbReference type="EMBL" id="TMQ65429.1"/>
    </source>
</evidence>
<evidence type="ECO:0000313" key="10">
    <source>
        <dbReference type="Proteomes" id="UP000317691"/>
    </source>
</evidence>
<feature type="signal peptide" evidence="7">
    <location>
        <begin position="1"/>
        <end position="26"/>
    </location>
</feature>
<dbReference type="PROSITE" id="PS51123">
    <property type="entry name" value="OMPA_2"/>
    <property type="match status" value="1"/>
</dbReference>
<dbReference type="SUPFAM" id="SSF103647">
    <property type="entry name" value="TSP type-3 repeat"/>
    <property type="match status" value="1"/>
</dbReference>
<dbReference type="PANTHER" id="PTHR30329:SF21">
    <property type="entry name" value="LIPOPROTEIN YIAD-RELATED"/>
    <property type="match status" value="1"/>
</dbReference>
<dbReference type="EMBL" id="VBOZ01000013">
    <property type="protein sequence ID" value="TMQ65429.1"/>
    <property type="molecule type" value="Genomic_DNA"/>
</dbReference>
<dbReference type="InterPro" id="IPR003367">
    <property type="entry name" value="Thrombospondin_3-like_rpt"/>
</dbReference>
<dbReference type="Gene3D" id="3.30.1330.60">
    <property type="entry name" value="OmpA-like domain"/>
    <property type="match status" value="1"/>
</dbReference>
<dbReference type="InterPro" id="IPR050330">
    <property type="entry name" value="Bact_OuterMem_StrucFunc"/>
</dbReference>
<evidence type="ECO:0000256" key="6">
    <source>
        <dbReference type="SAM" id="MobiDB-lite"/>
    </source>
</evidence>
<evidence type="ECO:0000256" key="7">
    <source>
        <dbReference type="SAM" id="SignalP"/>
    </source>
</evidence>
<sequence>MRQSGLAIFAVLVASLALLNAPPALAKGHEPLGDAGPLFGVNFADKDLGGPGGSSDQSLLIGLRVARRIAPRWNWFADGTYAQSGTTLLEDVKVIEGRIGFERLYPLGQGATNFFLAGALGGADVNNPSGMEDFGRPLASIGAGFAQAGHGWRTEARVGDLAGNRGLNGADIANVQLIVAYTFGLYALEDEDSDGDGVINSKDKCPNTPKGAFVDARGCPLDSDGDGVWDGIDECPNTPRGVAVDSKGCPIKKVLFEPNKKKLILEGVNFEFDSAKLTSDSYAVLDRVVLALQDWPDIRVEVGGHTDSIASDEYNRDLSDRRAKAVRDYLVSRGIERSRLEAKGYGESEPITTNDTDAGRAKNRRVELKKLGD</sequence>
<feature type="chain" id="PRO_5021819377" evidence="7">
    <location>
        <begin position="27"/>
        <end position="373"/>
    </location>
</feature>
<comment type="subcellular location">
    <subcellularLocation>
        <location evidence="1">Cell outer membrane</location>
    </subcellularLocation>
</comment>
<dbReference type="SUPFAM" id="SSF103088">
    <property type="entry name" value="OmpA-like"/>
    <property type="match status" value="1"/>
</dbReference>
<dbReference type="PANTHER" id="PTHR30329">
    <property type="entry name" value="STATOR ELEMENT OF FLAGELLAR MOTOR COMPLEX"/>
    <property type="match status" value="1"/>
</dbReference>
<gene>
    <name evidence="9" type="ORF">E6K79_05115</name>
</gene>
<reference evidence="9 10" key="1">
    <citation type="journal article" date="2019" name="Nat. Microbiol.">
        <title>Mediterranean grassland soil C-N compound turnover is dependent on rainfall and depth, and is mediated by genomically divergent microorganisms.</title>
        <authorList>
            <person name="Diamond S."/>
            <person name="Andeer P.F."/>
            <person name="Li Z."/>
            <person name="Crits-Christoph A."/>
            <person name="Burstein D."/>
            <person name="Anantharaman K."/>
            <person name="Lane K.R."/>
            <person name="Thomas B.C."/>
            <person name="Pan C."/>
            <person name="Northen T.R."/>
            <person name="Banfield J.F."/>
        </authorList>
    </citation>
    <scope>NUCLEOTIDE SEQUENCE [LARGE SCALE GENOMIC DNA]</scope>
    <source>
        <strain evidence="9">WS_9</strain>
    </source>
</reference>
<dbReference type="PRINTS" id="PR01021">
    <property type="entry name" value="OMPADOMAIN"/>
</dbReference>
<dbReference type="Proteomes" id="UP000317691">
    <property type="component" value="Unassembled WGS sequence"/>
</dbReference>
<evidence type="ECO:0000259" key="8">
    <source>
        <dbReference type="PROSITE" id="PS51123"/>
    </source>
</evidence>
<accession>A0A538TP67</accession>
<dbReference type="InterPro" id="IPR006664">
    <property type="entry name" value="OMP_bac"/>
</dbReference>
<keyword evidence="3 5" id="KW-0472">Membrane</keyword>
<dbReference type="Pfam" id="PF00691">
    <property type="entry name" value="OmpA"/>
    <property type="match status" value="1"/>
</dbReference>
<dbReference type="GO" id="GO:0007155">
    <property type="term" value="P:cell adhesion"/>
    <property type="evidence" value="ECO:0007669"/>
    <property type="project" value="InterPro"/>
</dbReference>
<dbReference type="GO" id="GO:0009279">
    <property type="term" value="C:cell outer membrane"/>
    <property type="evidence" value="ECO:0007669"/>
    <property type="project" value="UniProtKB-SubCell"/>
</dbReference>
<comment type="caution">
    <text evidence="9">The sequence shown here is derived from an EMBL/GenBank/DDBJ whole genome shotgun (WGS) entry which is preliminary data.</text>
</comment>
<evidence type="ECO:0000256" key="1">
    <source>
        <dbReference type="ARBA" id="ARBA00004442"/>
    </source>
</evidence>
<evidence type="ECO:0000256" key="2">
    <source>
        <dbReference type="ARBA" id="ARBA00022729"/>
    </source>
</evidence>
<dbReference type="Gene3D" id="4.10.1080.10">
    <property type="entry name" value="TSP type-3 repeat"/>
    <property type="match status" value="1"/>
</dbReference>
<evidence type="ECO:0000256" key="3">
    <source>
        <dbReference type="ARBA" id="ARBA00023136"/>
    </source>
</evidence>
<evidence type="ECO:0000256" key="4">
    <source>
        <dbReference type="ARBA" id="ARBA00023237"/>
    </source>
</evidence>
<dbReference type="InterPro" id="IPR036737">
    <property type="entry name" value="OmpA-like_sf"/>
</dbReference>
<dbReference type="Pfam" id="PF02412">
    <property type="entry name" value="TSP_3"/>
    <property type="match status" value="2"/>
</dbReference>
<organism evidence="9 10">
    <name type="scientific">Eiseniibacteriota bacterium</name>
    <dbReference type="NCBI Taxonomy" id="2212470"/>
    <lineage>
        <taxon>Bacteria</taxon>
        <taxon>Candidatus Eiseniibacteriota</taxon>
    </lineage>
</organism>
<protein>
    <submittedName>
        <fullName evidence="9">OmpA family protein</fullName>
    </submittedName>
</protein>
<feature type="region of interest" description="Disordered" evidence="6">
    <location>
        <begin position="342"/>
        <end position="373"/>
    </location>
</feature>
<dbReference type="PRINTS" id="PR01023">
    <property type="entry name" value="NAFLGMOTY"/>
</dbReference>
<feature type="domain" description="OmpA-like" evidence="8">
    <location>
        <begin position="257"/>
        <end position="373"/>
    </location>
</feature>
<dbReference type="InterPro" id="IPR028974">
    <property type="entry name" value="TSP_type-3_rpt"/>
</dbReference>
<keyword evidence="2 7" id="KW-0732">Signal</keyword>
<proteinExistence type="predicted"/>
<keyword evidence="4" id="KW-0998">Cell outer membrane</keyword>
<name>A0A538TP67_UNCEI</name>